<comment type="pathway">
    <text evidence="10 11">Cell wall biogenesis; peptidoglycan biosynthesis.</text>
</comment>
<keyword evidence="15" id="KW-1185">Reference proteome</keyword>
<dbReference type="SUPFAM" id="SSF63418">
    <property type="entry name" value="MurE/MurF N-terminal domain"/>
    <property type="match status" value="1"/>
</dbReference>
<dbReference type="OrthoDB" id="9801978at2"/>
<dbReference type="Pfam" id="PF08245">
    <property type="entry name" value="Mur_ligase_M"/>
    <property type="match status" value="1"/>
</dbReference>
<dbReference type="EMBL" id="WOCD01000003">
    <property type="protein sequence ID" value="MUH72513.1"/>
    <property type="molecule type" value="Genomic_DNA"/>
</dbReference>
<dbReference type="GO" id="GO:0005737">
    <property type="term" value="C:cytoplasm"/>
    <property type="evidence" value="ECO:0007669"/>
    <property type="project" value="UniProtKB-SubCell"/>
</dbReference>
<dbReference type="InterPro" id="IPR036615">
    <property type="entry name" value="Mur_ligase_C_dom_sf"/>
</dbReference>
<dbReference type="GO" id="GO:0071555">
    <property type="term" value="P:cell wall organization"/>
    <property type="evidence" value="ECO:0007669"/>
    <property type="project" value="UniProtKB-KW"/>
</dbReference>
<dbReference type="UniPathway" id="UPA00219"/>
<keyword evidence="4 10" id="KW-0547">Nucleotide-binding</keyword>
<dbReference type="InterPro" id="IPR004101">
    <property type="entry name" value="Mur_ligase_C"/>
</dbReference>
<dbReference type="GO" id="GO:0009252">
    <property type="term" value="P:peptidoglycan biosynthetic process"/>
    <property type="evidence" value="ECO:0007669"/>
    <property type="project" value="UniProtKB-UniRule"/>
</dbReference>
<feature type="domain" description="Mur ligase central" evidence="13">
    <location>
        <begin position="111"/>
        <end position="309"/>
    </location>
</feature>
<comment type="function">
    <text evidence="10 11">Involved in cell wall formation. Catalyzes the final step in the synthesis of UDP-N-acetylmuramoyl-pentapeptide, the precursor of murein.</text>
</comment>
<keyword evidence="1 10" id="KW-0963">Cytoplasm</keyword>
<comment type="subcellular location">
    <subcellularLocation>
        <location evidence="10 11">Cytoplasm</location>
    </subcellularLocation>
</comment>
<dbReference type="Gene3D" id="3.40.1190.10">
    <property type="entry name" value="Mur-like, catalytic domain"/>
    <property type="match status" value="1"/>
</dbReference>
<dbReference type="RefSeq" id="WP_155695684.1">
    <property type="nucleotide sequence ID" value="NZ_WOCD01000003.1"/>
</dbReference>
<evidence type="ECO:0000256" key="9">
    <source>
        <dbReference type="ARBA" id="ARBA00023316"/>
    </source>
</evidence>
<evidence type="ECO:0000256" key="2">
    <source>
        <dbReference type="ARBA" id="ARBA00022598"/>
    </source>
</evidence>
<dbReference type="GO" id="GO:0047480">
    <property type="term" value="F:UDP-N-acetylmuramoyl-tripeptide-D-alanyl-D-alanine ligase activity"/>
    <property type="evidence" value="ECO:0007669"/>
    <property type="project" value="UniProtKB-UniRule"/>
</dbReference>
<dbReference type="PANTHER" id="PTHR43024:SF1">
    <property type="entry name" value="UDP-N-ACETYLMURAMOYL-TRIPEPTIDE--D-ALANYL-D-ALANINE LIGASE"/>
    <property type="match status" value="1"/>
</dbReference>
<keyword evidence="6 10" id="KW-0133">Cell shape</keyword>
<dbReference type="EC" id="6.3.2.10" evidence="10 11"/>
<name>A0A6N8F7Y4_9GAMM</name>
<evidence type="ECO:0000259" key="13">
    <source>
        <dbReference type="Pfam" id="PF08245"/>
    </source>
</evidence>
<dbReference type="PANTHER" id="PTHR43024">
    <property type="entry name" value="UDP-N-ACETYLMURAMOYL-TRIPEPTIDE--D-ALANYL-D-ALANINE LIGASE"/>
    <property type="match status" value="1"/>
</dbReference>
<dbReference type="InterPro" id="IPR013221">
    <property type="entry name" value="Mur_ligase_cen"/>
</dbReference>
<evidence type="ECO:0000256" key="4">
    <source>
        <dbReference type="ARBA" id="ARBA00022741"/>
    </source>
</evidence>
<evidence type="ECO:0000256" key="8">
    <source>
        <dbReference type="ARBA" id="ARBA00023306"/>
    </source>
</evidence>
<keyword evidence="7 10" id="KW-0573">Peptidoglycan synthesis</keyword>
<comment type="similarity">
    <text evidence="10">Belongs to the MurCDEF family. MurF subfamily.</text>
</comment>
<evidence type="ECO:0000256" key="11">
    <source>
        <dbReference type="RuleBase" id="RU004136"/>
    </source>
</evidence>
<accession>A0A6N8F7Y4</accession>
<proteinExistence type="inferred from homology"/>
<dbReference type="InterPro" id="IPR035911">
    <property type="entry name" value="MurE/MurF_N"/>
</dbReference>
<dbReference type="GO" id="GO:0008360">
    <property type="term" value="P:regulation of cell shape"/>
    <property type="evidence" value="ECO:0007669"/>
    <property type="project" value="UniProtKB-KW"/>
</dbReference>
<keyword evidence="9 10" id="KW-0961">Cell wall biogenesis/degradation</keyword>
<evidence type="ECO:0000256" key="1">
    <source>
        <dbReference type="ARBA" id="ARBA00022490"/>
    </source>
</evidence>
<evidence type="ECO:0000256" key="5">
    <source>
        <dbReference type="ARBA" id="ARBA00022840"/>
    </source>
</evidence>
<dbReference type="Gene3D" id="3.40.1390.10">
    <property type="entry name" value="MurE/MurF, N-terminal domain"/>
    <property type="match status" value="1"/>
</dbReference>
<dbReference type="HAMAP" id="MF_02019">
    <property type="entry name" value="MurF"/>
    <property type="match status" value="1"/>
</dbReference>
<keyword evidence="8 10" id="KW-0131">Cell cycle</keyword>
<keyword evidence="2 10" id="KW-0436">Ligase</keyword>
<comment type="catalytic activity">
    <reaction evidence="10 11">
        <text>D-alanyl-D-alanine + UDP-N-acetyl-alpha-D-muramoyl-L-alanyl-gamma-D-glutamyl-meso-2,6-diaminopimelate + ATP = UDP-N-acetyl-alpha-D-muramoyl-L-alanyl-gamma-D-glutamyl-meso-2,6-diaminopimeloyl-D-alanyl-D-alanine + ADP + phosphate + H(+)</text>
        <dbReference type="Rhea" id="RHEA:28374"/>
        <dbReference type="ChEBI" id="CHEBI:15378"/>
        <dbReference type="ChEBI" id="CHEBI:30616"/>
        <dbReference type="ChEBI" id="CHEBI:43474"/>
        <dbReference type="ChEBI" id="CHEBI:57822"/>
        <dbReference type="ChEBI" id="CHEBI:61386"/>
        <dbReference type="ChEBI" id="CHEBI:83905"/>
        <dbReference type="ChEBI" id="CHEBI:456216"/>
        <dbReference type="EC" id="6.3.2.10"/>
    </reaction>
</comment>
<comment type="caution">
    <text evidence="14">The sequence shown here is derived from an EMBL/GenBank/DDBJ whole genome shotgun (WGS) entry which is preliminary data.</text>
</comment>
<evidence type="ECO:0000313" key="15">
    <source>
        <dbReference type="Proteomes" id="UP000439994"/>
    </source>
</evidence>
<evidence type="ECO:0000256" key="6">
    <source>
        <dbReference type="ARBA" id="ARBA00022960"/>
    </source>
</evidence>
<evidence type="ECO:0000256" key="3">
    <source>
        <dbReference type="ARBA" id="ARBA00022618"/>
    </source>
</evidence>
<dbReference type="GO" id="GO:0005524">
    <property type="term" value="F:ATP binding"/>
    <property type="evidence" value="ECO:0007669"/>
    <property type="project" value="UniProtKB-UniRule"/>
</dbReference>
<sequence>MIKADLQWLTTVLGVSPTGTDSVDLTTAIGEISTDSRAIKPGQIFLALKGPNFDGTKFVAQVKDKGAVAVIVESPVDTDIVQFVVEDSLIALGQLGAAVAREVNPKIIAMTGSVGKTSVKEMCAAIMSLKGSVLATNGNFNNQIGVPLTLLRLEPQHEFAIVELGANHIGEIAYTTNLTKPNVAILNNVAEAHLEGFGDIFGVVQAKGEIFNGLTENGLAIVNGDSEHKDYWLNKLSAQFEKVPGRVVEFGLNAEVQQQDNGITATNIKLDKTGCASFTLQYQGNSISIDLTLPGEHNVKNALAASAACIELGATLEDIKLGLAQMAAVQGRVNLKPVSDQVLLIDDSYNANVQSVKAAIDLLASYKGKQVLVLGDMAELGHESTKLHAEVGEYALNKGIHQLYSFGVLSQSSSDVLKSKGIHFSSKQALTDTINSYIEQQLTEQPNGNITVLVKGSRSAKMELVVEQVIADNQQNRI</sequence>
<dbReference type="Gene3D" id="3.90.190.20">
    <property type="entry name" value="Mur ligase, C-terminal domain"/>
    <property type="match status" value="1"/>
</dbReference>
<protein>
    <recommendedName>
        <fullName evidence="10 11">UDP-N-acetylmuramoyl-tripeptide--D-alanyl-D-alanine ligase</fullName>
        <ecNumber evidence="10 11">6.3.2.10</ecNumber>
    </recommendedName>
    <alternativeName>
        <fullName evidence="10">D-alanyl-D-alanine-adding enzyme</fullName>
    </alternativeName>
</protein>
<organism evidence="14 15">
    <name type="scientific">Psychrosphaera haliotis</name>
    <dbReference type="NCBI Taxonomy" id="555083"/>
    <lineage>
        <taxon>Bacteria</taxon>
        <taxon>Pseudomonadati</taxon>
        <taxon>Pseudomonadota</taxon>
        <taxon>Gammaproteobacteria</taxon>
        <taxon>Alteromonadales</taxon>
        <taxon>Pseudoalteromonadaceae</taxon>
        <taxon>Psychrosphaera</taxon>
    </lineage>
</organism>
<keyword evidence="3 10" id="KW-0132">Cell division</keyword>
<evidence type="ECO:0000256" key="10">
    <source>
        <dbReference type="HAMAP-Rule" id="MF_02019"/>
    </source>
</evidence>
<gene>
    <name evidence="10 14" type="primary">murF</name>
    <name evidence="14" type="ORF">GNP35_08445</name>
</gene>
<dbReference type="InterPro" id="IPR036565">
    <property type="entry name" value="Mur-like_cat_sf"/>
</dbReference>
<dbReference type="InterPro" id="IPR051046">
    <property type="entry name" value="MurCDEF_CellWall_CoF430Synth"/>
</dbReference>
<evidence type="ECO:0000259" key="12">
    <source>
        <dbReference type="Pfam" id="PF02875"/>
    </source>
</evidence>
<dbReference type="InterPro" id="IPR005863">
    <property type="entry name" value="UDP-N-AcMur_synth"/>
</dbReference>
<reference evidence="14 15" key="1">
    <citation type="submission" date="2019-11" db="EMBL/GenBank/DDBJ databases">
        <title>P. haliotis isolates from Z. marina roots.</title>
        <authorList>
            <person name="Cohen M."/>
            <person name="Jospin G."/>
            <person name="Eisen J.A."/>
            <person name="Coil D.A."/>
        </authorList>
    </citation>
    <scope>NUCLEOTIDE SEQUENCE [LARGE SCALE GENOMIC DNA]</scope>
    <source>
        <strain evidence="14 15">UCD-MCMsp1aY</strain>
    </source>
</reference>
<keyword evidence="5 10" id="KW-0067">ATP-binding</keyword>
<dbReference type="Pfam" id="PF02875">
    <property type="entry name" value="Mur_ligase_C"/>
    <property type="match status" value="1"/>
</dbReference>
<dbReference type="GO" id="GO:0051301">
    <property type="term" value="P:cell division"/>
    <property type="evidence" value="ECO:0007669"/>
    <property type="project" value="UniProtKB-KW"/>
</dbReference>
<dbReference type="Proteomes" id="UP000439994">
    <property type="component" value="Unassembled WGS sequence"/>
</dbReference>
<dbReference type="SUPFAM" id="SSF53244">
    <property type="entry name" value="MurD-like peptide ligases, peptide-binding domain"/>
    <property type="match status" value="1"/>
</dbReference>
<dbReference type="AlphaFoldDB" id="A0A6N8F7Y4"/>
<dbReference type="SUPFAM" id="SSF53623">
    <property type="entry name" value="MurD-like peptide ligases, catalytic domain"/>
    <property type="match status" value="1"/>
</dbReference>
<feature type="domain" description="Mur ligase C-terminal" evidence="12">
    <location>
        <begin position="331"/>
        <end position="458"/>
    </location>
</feature>
<evidence type="ECO:0000313" key="14">
    <source>
        <dbReference type="EMBL" id="MUH72513.1"/>
    </source>
</evidence>
<feature type="binding site" evidence="10">
    <location>
        <begin position="112"/>
        <end position="118"/>
    </location>
    <ligand>
        <name>ATP</name>
        <dbReference type="ChEBI" id="CHEBI:30616"/>
    </ligand>
</feature>
<dbReference type="NCBIfam" id="TIGR01143">
    <property type="entry name" value="murF"/>
    <property type="match status" value="1"/>
</dbReference>
<evidence type="ECO:0000256" key="7">
    <source>
        <dbReference type="ARBA" id="ARBA00022984"/>
    </source>
</evidence>